<accession>A0A0L6U7U3</accession>
<comment type="caution">
    <text evidence="2">The sequence shown here is derived from an EMBL/GenBank/DDBJ whole genome shotgun (WGS) entry which is preliminary data.</text>
</comment>
<proteinExistence type="predicted"/>
<keyword evidence="3" id="KW-1185">Reference proteome</keyword>
<dbReference type="AlphaFoldDB" id="A0A0L6U7U3"/>
<gene>
    <name evidence="2" type="ORF">VP01_9238g1</name>
</gene>
<feature type="compositionally biased region" description="Acidic residues" evidence="1">
    <location>
        <begin position="37"/>
        <end position="53"/>
    </location>
</feature>
<evidence type="ECO:0000256" key="1">
    <source>
        <dbReference type="SAM" id="MobiDB-lite"/>
    </source>
</evidence>
<name>A0A0L6U7U3_9BASI</name>
<evidence type="ECO:0000313" key="3">
    <source>
        <dbReference type="Proteomes" id="UP000037035"/>
    </source>
</evidence>
<reference evidence="2 3" key="1">
    <citation type="submission" date="2015-08" db="EMBL/GenBank/DDBJ databases">
        <title>Next Generation Sequencing and Analysis of the Genome of Puccinia sorghi L Schw, the Causal Agent of Maize Common Rust.</title>
        <authorList>
            <person name="Rochi L."/>
            <person name="Burguener G."/>
            <person name="Darino M."/>
            <person name="Turjanski A."/>
            <person name="Kreff E."/>
            <person name="Dieguez M.J."/>
            <person name="Sacco F."/>
        </authorList>
    </citation>
    <scope>NUCLEOTIDE SEQUENCE [LARGE SCALE GENOMIC DNA]</scope>
    <source>
        <strain evidence="2 3">RO10H11247</strain>
    </source>
</reference>
<dbReference type="Proteomes" id="UP000037035">
    <property type="component" value="Unassembled WGS sequence"/>
</dbReference>
<dbReference type="OrthoDB" id="2649667at2759"/>
<dbReference type="EMBL" id="LAVV01014869">
    <property type="protein sequence ID" value="KNZ44362.1"/>
    <property type="molecule type" value="Genomic_DNA"/>
</dbReference>
<protein>
    <submittedName>
        <fullName evidence="2">Uncharacterized protein</fullName>
    </submittedName>
</protein>
<sequence length="62" mass="7036">MYLGHNNYVVPIVVFQHSCVFLHNLLADLKDQWNELHEEDEPDSAPVAEEDSENSSNGIHGM</sequence>
<evidence type="ECO:0000313" key="2">
    <source>
        <dbReference type="EMBL" id="KNZ44362.1"/>
    </source>
</evidence>
<feature type="region of interest" description="Disordered" evidence="1">
    <location>
        <begin position="36"/>
        <end position="62"/>
    </location>
</feature>
<dbReference type="VEuPathDB" id="FungiDB:VP01_9238g1"/>
<organism evidence="2 3">
    <name type="scientific">Puccinia sorghi</name>
    <dbReference type="NCBI Taxonomy" id="27349"/>
    <lineage>
        <taxon>Eukaryota</taxon>
        <taxon>Fungi</taxon>
        <taxon>Dikarya</taxon>
        <taxon>Basidiomycota</taxon>
        <taxon>Pucciniomycotina</taxon>
        <taxon>Pucciniomycetes</taxon>
        <taxon>Pucciniales</taxon>
        <taxon>Pucciniaceae</taxon>
        <taxon>Puccinia</taxon>
    </lineage>
</organism>